<gene>
    <name evidence="3" type="ORF">JKK62_06545</name>
</gene>
<evidence type="ECO:0000313" key="4">
    <source>
        <dbReference type="Proteomes" id="UP000633365"/>
    </source>
</evidence>
<reference evidence="3" key="1">
    <citation type="submission" date="2021-01" db="EMBL/GenBank/DDBJ databases">
        <title>Genome public.</title>
        <authorList>
            <person name="Liu C."/>
            <person name="Sun Q."/>
        </authorList>
    </citation>
    <scope>NUCLEOTIDE SEQUENCE</scope>
    <source>
        <strain evidence="3">M6</strain>
    </source>
</reference>
<dbReference type="Proteomes" id="UP000633365">
    <property type="component" value="Unassembled WGS sequence"/>
</dbReference>
<dbReference type="EMBL" id="JAEQMG010000048">
    <property type="protein sequence ID" value="MBK6088318.1"/>
    <property type="molecule type" value="Genomic_DNA"/>
</dbReference>
<protein>
    <submittedName>
        <fullName evidence="3">Uncharacterized protein</fullName>
    </submittedName>
</protein>
<dbReference type="RefSeq" id="WP_201427216.1">
    <property type="nucleotide sequence ID" value="NZ_JAEQMG010000048.1"/>
</dbReference>
<name>A0A934U0F2_9FIRM</name>
<comment type="caution">
    <text evidence="3">The sequence shown here is derived from an EMBL/GenBank/DDBJ whole genome shotgun (WGS) entry which is preliminary data.</text>
</comment>
<keyword evidence="2" id="KW-1133">Transmembrane helix</keyword>
<feature type="transmembrane region" description="Helical" evidence="2">
    <location>
        <begin position="12"/>
        <end position="30"/>
    </location>
</feature>
<dbReference type="AlphaFoldDB" id="A0A934U0F2"/>
<organism evidence="3 4">
    <name type="scientific">Ruminococcus difficilis</name>
    <dbReference type="NCBI Taxonomy" id="2763069"/>
    <lineage>
        <taxon>Bacteria</taxon>
        <taxon>Bacillati</taxon>
        <taxon>Bacillota</taxon>
        <taxon>Clostridia</taxon>
        <taxon>Eubacteriales</taxon>
        <taxon>Oscillospiraceae</taxon>
        <taxon>Ruminococcus</taxon>
    </lineage>
</organism>
<evidence type="ECO:0000313" key="3">
    <source>
        <dbReference type="EMBL" id="MBK6088318.1"/>
    </source>
</evidence>
<proteinExistence type="predicted"/>
<keyword evidence="4" id="KW-1185">Reference proteome</keyword>
<accession>A0A934U0F2</accession>
<feature type="transmembrane region" description="Helical" evidence="2">
    <location>
        <begin position="92"/>
        <end position="116"/>
    </location>
</feature>
<evidence type="ECO:0000256" key="1">
    <source>
        <dbReference type="SAM" id="MobiDB-lite"/>
    </source>
</evidence>
<feature type="region of interest" description="Disordered" evidence="1">
    <location>
        <begin position="120"/>
        <end position="163"/>
    </location>
</feature>
<sequence>MNDKLEKTLKELLPYIIVTGIIFLLLPLFMGKTASAATYIIQIGVFPLTAFGCGVFYKLQKKQNNLYLCLIAPIFYALAALLYGMWRASWYTVLIYIVAYFLCGYLGQLLADVLPFNKKDGSPRRRSLRPRRVNVEEKEAPAEDFQAEDPTEDVQLDASTTEDDIETILNNIHNRK</sequence>
<keyword evidence="2" id="KW-0472">Membrane</keyword>
<feature type="compositionally biased region" description="Acidic residues" evidence="1">
    <location>
        <begin position="145"/>
        <end position="163"/>
    </location>
</feature>
<evidence type="ECO:0000256" key="2">
    <source>
        <dbReference type="SAM" id="Phobius"/>
    </source>
</evidence>
<feature type="transmembrane region" description="Helical" evidence="2">
    <location>
        <begin position="66"/>
        <end position="86"/>
    </location>
</feature>
<feature type="transmembrane region" description="Helical" evidence="2">
    <location>
        <begin position="36"/>
        <end position="59"/>
    </location>
</feature>
<keyword evidence="2" id="KW-0812">Transmembrane</keyword>